<reference evidence="2" key="1">
    <citation type="submission" date="2017-11" db="EMBL/GenBank/DDBJ databases">
        <authorList>
            <person name="Lima N.C."/>
            <person name="Parody-Merino A.M."/>
            <person name="Battley P.F."/>
            <person name="Fidler A.E."/>
            <person name="Prosdocimi F."/>
        </authorList>
    </citation>
    <scope>NUCLEOTIDE SEQUENCE [LARGE SCALE GENOMIC DNA]</scope>
</reference>
<evidence type="ECO:0000313" key="1">
    <source>
        <dbReference type="EMBL" id="PKU46643.1"/>
    </source>
</evidence>
<accession>A0A2I0UKT4</accession>
<proteinExistence type="predicted"/>
<dbReference type="AlphaFoldDB" id="A0A2I0UKT4"/>
<dbReference type="EMBL" id="KZ505702">
    <property type="protein sequence ID" value="PKU46643.1"/>
    <property type="molecule type" value="Genomic_DNA"/>
</dbReference>
<gene>
    <name evidence="1" type="ORF">llap_3031</name>
</gene>
<organism evidence="1 2">
    <name type="scientific">Limosa lapponica baueri</name>
    <dbReference type="NCBI Taxonomy" id="1758121"/>
    <lineage>
        <taxon>Eukaryota</taxon>
        <taxon>Metazoa</taxon>
        <taxon>Chordata</taxon>
        <taxon>Craniata</taxon>
        <taxon>Vertebrata</taxon>
        <taxon>Euteleostomi</taxon>
        <taxon>Archelosauria</taxon>
        <taxon>Archosauria</taxon>
        <taxon>Dinosauria</taxon>
        <taxon>Saurischia</taxon>
        <taxon>Theropoda</taxon>
        <taxon>Coelurosauria</taxon>
        <taxon>Aves</taxon>
        <taxon>Neognathae</taxon>
        <taxon>Neoaves</taxon>
        <taxon>Charadriiformes</taxon>
        <taxon>Scolopacidae</taxon>
        <taxon>Limosa</taxon>
    </lineage>
</organism>
<protein>
    <submittedName>
        <fullName evidence="1">Uncharacterized protein</fullName>
    </submittedName>
</protein>
<sequence length="94" mass="10166">MPAGFKTDLLLAKAEPISNVGSASGLTYLRGKKTAQLQPERGVIIHENSADTKHVVKTMVKQPIENSMLEQVDAPKEAVNLWRPHAGASSCEDL</sequence>
<name>A0A2I0UKT4_LIMLA</name>
<reference evidence="2" key="2">
    <citation type="submission" date="2017-12" db="EMBL/GenBank/DDBJ databases">
        <title>Genome sequence of the Bar-tailed Godwit (Limosa lapponica baueri).</title>
        <authorList>
            <person name="Lima N.C.B."/>
            <person name="Parody-Merino A.M."/>
            <person name="Battley P.F."/>
            <person name="Fidler A.E."/>
            <person name="Prosdocimi F."/>
        </authorList>
    </citation>
    <scope>NUCLEOTIDE SEQUENCE [LARGE SCALE GENOMIC DNA]</scope>
</reference>
<evidence type="ECO:0000313" key="2">
    <source>
        <dbReference type="Proteomes" id="UP000233556"/>
    </source>
</evidence>
<keyword evidence="2" id="KW-1185">Reference proteome</keyword>
<dbReference type="Proteomes" id="UP000233556">
    <property type="component" value="Unassembled WGS sequence"/>
</dbReference>